<proteinExistence type="predicted"/>
<evidence type="ECO:0000313" key="1">
    <source>
        <dbReference type="EMBL" id="ESA16428.1"/>
    </source>
</evidence>
<reference evidence="1" key="1">
    <citation type="submission" date="2013-07" db="EMBL/GenBank/DDBJ databases">
        <title>The genome of an arbuscular mycorrhizal fungus provides insights into the evolution of the oldest plant symbiosis.</title>
        <authorList>
            <consortium name="DOE Joint Genome Institute"/>
            <person name="Tisserant E."/>
            <person name="Malbreil M."/>
            <person name="Kuo A."/>
            <person name="Kohler A."/>
            <person name="Symeonidi A."/>
            <person name="Balestrini R."/>
            <person name="Charron P."/>
            <person name="Duensing N."/>
            <person name="Frei-dit-Frey N."/>
            <person name="Gianinazzi-Pearson V."/>
            <person name="Gilbert B."/>
            <person name="Handa Y."/>
            <person name="Hijri M."/>
            <person name="Kaul R."/>
            <person name="Kawaguchi M."/>
            <person name="Krajinski F."/>
            <person name="Lammers P."/>
            <person name="Lapierre D."/>
            <person name="Masclaux F.G."/>
            <person name="Murat C."/>
            <person name="Morin E."/>
            <person name="Ndikumana S."/>
            <person name="Pagni M."/>
            <person name="Petitpierre D."/>
            <person name="Requena N."/>
            <person name="Rosikiewicz P."/>
            <person name="Riley R."/>
            <person name="Saito K."/>
            <person name="San Clemente H."/>
            <person name="Shapiro H."/>
            <person name="van Tuinen D."/>
            <person name="Becard G."/>
            <person name="Bonfante P."/>
            <person name="Paszkowski U."/>
            <person name="Shachar-Hill Y."/>
            <person name="Young J.P."/>
            <person name="Sanders I.R."/>
            <person name="Henrissat B."/>
            <person name="Rensing S.A."/>
            <person name="Grigoriev I.V."/>
            <person name="Corradi N."/>
            <person name="Roux C."/>
            <person name="Martin F."/>
        </authorList>
    </citation>
    <scope>NUCLEOTIDE SEQUENCE</scope>
    <source>
        <strain evidence="1">DAOM 197198</strain>
    </source>
</reference>
<protein>
    <submittedName>
        <fullName evidence="1">Uncharacterized protein</fullName>
    </submittedName>
</protein>
<organism evidence="1">
    <name type="scientific">Rhizophagus irregularis (strain DAOM 181602 / DAOM 197198 / MUCL 43194)</name>
    <name type="common">Arbuscular mycorrhizal fungus</name>
    <name type="synonym">Glomus intraradices</name>
    <dbReference type="NCBI Taxonomy" id="747089"/>
    <lineage>
        <taxon>Eukaryota</taxon>
        <taxon>Fungi</taxon>
        <taxon>Fungi incertae sedis</taxon>
        <taxon>Mucoromycota</taxon>
        <taxon>Glomeromycotina</taxon>
        <taxon>Glomeromycetes</taxon>
        <taxon>Glomerales</taxon>
        <taxon>Glomeraceae</taxon>
        <taxon>Rhizophagus</taxon>
    </lineage>
</organism>
<dbReference type="AlphaFoldDB" id="U9UCX8"/>
<gene>
    <name evidence="1" type="ORF">GLOINDRAFT_94429</name>
</gene>
<dbReference type="HOGENOM" id="CLU_2198327_0_0_1"/>
<accession>U9UCX8</accession>
<name>U9UCX8_RHIID</name>
<dbReference type="EMBL" id="KI281063">
    <property type="protein sequence ID" value="ESA16428.1"/>
    <property type="molecule type" value="Genomic_DNA"/>
</dbReference>
<sequence length="108" mass="11865">MVGNVIMSVTVLEINMPLKSLKNMVYTVLAKLTGCSPNFTGLALSIQDCVEYKYRATFQSAVTPVKIFVDPGFDAALLLYCILTFPLKLRRQTPLASPPLPSPDESIK</sequence>